<organism evidence="4 5">
    <name type="scientific">Gigaspora rosea</name>
    <dbReference type="NCBI Taxonomy" id="44941"/>
    <lineage>
        <taxon>Eukaryota</taxon>
        <taxon>Fungi</taxon>
        <taxon>Fungi incertae sedis</taxon>
        <taxon>Mucoromycota</taxon>
        <taxon>Glomeromycotina</taxon>
        <taxon>Glomeromycetes</taxon>
        <taxon>Diversisporales</taxon>
        <taxon>Gigasporaceae</taxon>
        <taxon>Gigaspora</taxon>
    </lineage>
</organism>
<dbReference type="AlphaFoldDB" id="A0A397VX52"/>
<feature type="region of interest" description="Disordered" evidence="1">
    <location>
        <begin position="29"/>
        <end position="78"/>
    </location>
</feature>
<dbReference type="OrthoDB" id="2437270at2759"/>
<keyword evidence="2" id="KW-0732">Signal</keyword>
<evidence type="ECO:0000256" key="1">
    <source>
        <dbReference type="SAM" id="MobiDB-lite"/>
    </source>
</evidence>
<accession>A0A397VX52</accession>
<gene>
    <name evidence="4" type="ORF">C2G38_2029620</name>
</gene>
<feature type="domain" description="DUF7729" evidence="3">
    <location>
        <begin position="82"/>
        <end position="200"/>
    </location>
</feature>
<feature type="signal peptide" evidence="2">
    <location>
        <begin position="1"/>
        <end position="19"/>
    </location>
</feature>
<feature type="compositionally biased region" description="Low complexity" evidence="1">
    <location>
        <begin position="29"/>
        <end position="64"/>
    </location>
</feature>
<comment type="caution">
    <text evidence="4">The sequence shown here is derived from an EMBL/GenBank/DDBJ whole genome shotgun (WGS) entry which is preliminary data.</text>
</comment>
<evidence type="ECO:0000259" key="3">
    <source>
        <dbReference type="Pfam" id="PF24855"/>
    </source>
</evidence>
<feature type="chain" id="PRO_5017441954" description="DUF7729 domain-containing protein" evidence="2">
    <location>
        <begin position="20"/>
        <end position="291"/>
    </location>
</feature>
<feature type="compositionally biased region" description="Pro residues" evidence="1">
    <location>
        <begin position="65"/>
        <end position="78"/>
    </location>
</feature>
<evidence type="ECO:0000256" key="2">
    <source>
        <dbReference type="SAM" id="SignalP"/>
    </source>
</evidence>
<dbReference type="Proteomes" id="UP000266673">
    <property type="component" value="Unassembled WGS sequence"/>
</dbReference>
<reference evidence="4 5" key="1">
    <citation type="submission" date="2018-06" db="EMBL/GenBank/DDBJ databases">
        <title>Comparative genomics reveals the genomic features of Rhizophagus irregularis, R. cerebriforme, R. diaphanum and Gigaspora rosea, and their symbiotic lifestyle signature.</title>
        <authorList>
            <person name="Morin E."/>
            <person name="San Clemente H."/>
            <person name="Chen E.C.H."/>
            <person name="De La Providencia I."/>
            <person name="Hainaut M."/>
            <person name="Kuo A."/>
            <person name="Kohler A."/>
            <person name="Murat C."/>
            <person name="Tang N."/>
            <person name="Roy S."/>
            <person name="Loubradou J."/>
            <person name="Henrissat B."/>
            <person name="Grigoriev I.V."/>
            <person name="Corradi N."/>
            <person name="Roux C."/>
            <person name="Martin F.M."/>
        </authorList>
    </citation>
    <scope>NUCLEOTIDE SEQUENCE [LARGE SCALE GENOMIC DNA]</scope>
    <source>
        <strain evidence="4 5">DAOM 194757</strain>
    </source>
</reference>
<dbReference type="Pfam" id="PF24855">
    <property type="entry name" value="DUF7729"/>
    <property type="match status" value="1"/>
</dbReference>
<evidence type="ECO:0000313" key="4">
    <source>
        <dbReference type="EMBL" id="RIB27155.1"/>
    </source>
</evidence>
<name>A0A397VX52_9GLOM</name>
<protein>
    <recommendedName>
        <fullName evidence="3">DUF7729 domain-containing protein</fullName>
    </recommendedName>
</protein>
<dbReference type="EMBL" id="QKWP01000109">
    <property type="protein sequence ID" value="RIB27155.1"/>
    <property type="molecule type" value="Genomic_DNA"/>
</dbReference>
<keyword evidence="5" id="KW-1185">Reference proteome</keyword>
<proteinExistence type="predicted"/>
<sequence length="291" mass="31679">MKKLFTILLILAIIGLGVAASTLPPTDIPATTGTNTLPPTNKPTPTDTNTLPPTDIPPTNTNSLPPSPSSTTAPPPDPFKNMTISCKNAIVEFFTSKDINTCLPLLPLLTANDSIKMVTALVQFANSKCKDPRCNADAINKGKENIKKGCLENDIKKDHNKVATMALLGTTLYSPIIESLCFQVSKNDPKFCFADTLSKLFTAPEPPFPSVFGFLDRVIFCTPTTFCTDCNHRISQEVFNFISDPNHKDAIETLSLFNITQVELTQFKLSTMIKCGSKFLKSNDTFPGVCP</sequence>
<evidence type="ECO:0000313" key="5">
    <source>
        <dbReference type="Proteomes" id="UP000266673"/>
    </source>
</evidence>
<dbReference type="InterPro" id="IPR056146">
    <property type="entry name" value="DUF7729"/>
</dbReference>